<comment type="caution">
    <text evidence="1">The sequence shown here is derived from an EMBL/GenBank/DDBJ whole genome shotgun (WGS) entry which is preliminary data.</text>
</comment>
<gene>
    <name evidence="1" type="ORF">KABA2_13S00352</name>
</gene>
<reference evidence="1 2" key="1">
    <citation type="submission" date="2020-05" db="EMBL/GenBank/DDBJ databases">
        <authorList>
            <person name="Casaregola S."/>
            <person name="Devillers H."/>
            <person name="Grondin C."/>
        </authorList>
    </citation>
    <scope>NUCLEOTIDE SEQUENCE [LARGE SCALE GENOMIC DNA]</scope>
    <source>
        <strain evidence="1 2">CLIB 1767</strain>
    </source>
</reference>
<evidence type="ECO:0000313" key="1">
    <source>
        <dbReference type="EMBL" id="CAB4256981.1"/>
    </source>
</evidence>
<accession>A0A8H2VKD8</accession>
<dbReference type="GeneID" id="64860089"/>
<keyword evidence="2" id="KW-1185">Reference proteome</keyword>
<sequence>MSRPSAKNIKNLDNLFSVFKKSIPDLSLEYNTFLPHLYPTEQYTHRTEFRSLARQLISTQIFSYNSRLFRRSKYDVNGSDFNFMSKLPGGTNAFDLINPRTSKHTSQEILIQRFITDNNLNGISNIPIPESRLPKRIRRKFDRLTVLSILGLLITKEPTASEIIINDRVLQLKGNSK</sequence>
<organism evidence="1 2">
    <name type="scientific">Maudiozyma barnettii</name>
    <dbReference type="NCBI Taxonomy" id="61262"/>
    <lineage>
        <taxon>Eukaryota</taxon>
        <taxon>Fungi</taxon>
        <taxon>Dikarya</taxon>
        <taxon>Ascomycota</taxon>
        <taxon>Saccharomycotina</taxon>
        <taxon>Saccharomycetes</taxon>
        <taxon>Saccharomycetales</taxon>
        <taxon>Saccharomycetaceae</taxon>
        <taxon>Maudiozyma</taxon>
    </lineage>
</organism>
<dbReference type="OrthoDB" id="4058109at2759"/>
<dbReference type="AlphaFoldDB" id="A0A8H2VKD8"/>
<dbReference type="RefSeq" id="XP_041408825.1">
    <property type="nucleotide sequence ID" value="XM_041552891.1"/>
</dbReference>
<dbReference type="EMBL" id="CAEFZW010000013">
    <property type="protein sequence ID" value="CAB4256981.1"/>
    <property type="molecule type" value="Genomic_DNA"/>
</dbReference>
<dbReference type="Proteomes" id="UP000644660">
    <property type="component" value="Unassembled WGS sequence"/>
</dbReference>
<name>A0A8H2VKD8_9SACH</name>
<proteinExistence type="predicted"/>
<protein>
    <submittedName>
        <fullName evidence="1">Uncharacterized protein</fullName>
    </submittedName>
</protein>
<evidence type="ECO:0000313" key="2">
    <source>
        <dbReference type="Proteomes" id="UP000644660"/>
    </source>
</evidence>